<evidence type="ECO:0000256" key="5">
    <source>
        <dbReference type="ARBA" id="ARBA00022692"/>
    </source>
</evidence>
<evidence type="ECO:0000256" key="9">
    <source>
        <dbReference type="SAM" id="Phobius"/>
    </source>
</evidence>
<evidence type="ECO:0008006" key="12">
    <source>
        <dbReference type="Google" id="ProtNLM"/>
    </source>
</evidence>
<sequence length="482" mass="53067">MNAEEPLLTGAHRHEQYDSLAQKQSSQKPEDDITPKSELRFVLRSSGPLVITFFLQYLLSVTTIFSAGKLGPKELAAASLAVCTFNITGLAVYQGMATSLDSFCSQAYGSGKLHNVGLYFQRCSMMMMALTLFPLVFIWWHSGVLLEFLVPDPELAHLTQTYLRINALGAPGLILFETSKRFLQAQHCFNAGTWVLLVATPLNFVLNWILVWHPTYGLGFVGAPLAVSIIYWLISFMMLAYVLFVDGKKCWGGLQLYKACNNWSPMLKLALPGVIMVEAEYLAFEVLTIFAASFGTNALAAQSIASNAGALAFQLPFAVAVAISTRIGHFVGMKHISAAKLVTRITVVLSAYIAAINFSFIFFGRHLLGKLFTSSKDVLKISDKILILVAINQIADSFNILGAGILRGQSRQSIGSILNMISYYVIALPIGYALAFKFDYGLFGLWTGLILGVLFLAITEFICMCRSNWLQILEESNGRHDN</sequence>
<gene>
    <name evidence="10" type="ORF">AC631_03321</name>
</gene>
<evidence type="ECO:0000256" key="7">
    <source>
        <dbReference type="ARBA" id="ARBA00023136"/>
    </source>
</evidence>
<evidence type="ECO:0000313" key="11">
    <source>
        <dbReference type="Proteomes" id="UP000054251"/>
    </source>
</evidence>
<feature type="transmembrane region" description="Helical" evidence="9">
    <location>
        <begin position="116"/>
        <end position="140"/>
    </location>
</feature>
<dbReference type="InterPro" id="IPR045069">
    <property type="entry name" value="MATE_euk"/>
</dbReference>
<evidence type="ECO:0000256" key="2">
    <source>
        <dbReference type="ARBA" id="ARBA00010199"/>
    </source>
</evidence>
<dbReference type="GO" id="GO:0042910">
    <property type="term" value="F:xenobiotic transmembrane transporter activity"/>
    <property type="evidence" value="ECO:0007669"/>
    <property type="project" value="InterPro"/>
</dbReference>
<dbReference type="OrthoDB" id="2126698at2759"/>
<feature type="transmembrane region" description="Helical" evidence="9">
    <location>
        <begin position="442"/>
        <end position="463"/>
    </location>
</feature>
<feature type="transmembrane region" description="Helical" evidence="9">
    <location>
        <begin position="385"/>
        <end position="405"/>
    </location>
</feature>
<feature type="transmembrane region" description="Helical" evidence="9">
    <location>
        <begin position="345"/>
        <end position="365"/>
    </location>
</feature>
<feature type="transmembrane region" description="Helical" evidence="9">
    <location>
        <begin position="304"/>
        <end position="324"/>
    </location>
</feature>
<dbReference type="Proteomes" id="UP000054251">
    <property type="component" value="Unassembled WGS sequence"/>
</dbReference>
<feature type="transmembrane region" description="Helical" evidence="9">
    <location>
        <begin position="417"/>
        <end position="436"/>
    </location>
</feature>
<feature type="transmembrane region" description="Helical" evidence="9">
    <location>
        <begin position="75"/>
        <end position="96"/>
    </location>
</feature>
<evidence type="ECO:0000256" key="4">
    <source>
        <dbReference type="ARBA" id="ARBA00022475"/>
    </source>
</evidence>
<dbReference type="AlphaFoldDB" id="A0A0V1PX95"/>
<keyword evidence="11" id="KW-1185">Reference proteome</keyword>
<reference evidence="10 11" key="1">
    <citation type="submission" date="2015-11" db="EMBL/GenBank/DDBJ databases">
        <title>The genome of Debaryomyces fabryi.</title>
        <authorList>
            <person name="Tafer H."/>
            <person name="Lopandic K."/>
        </authorList>
    </citation>
    <scope>NUCLEOTIDE SEQUENCE [LARGE SCALE GENOMIC DNA]</scope>
    <source>
        <strain evidence="10 11">CBS 789</strain>
    </source>
</reference>
<dbReference type="PANTHER" id="PTHR11206">
    <property type="entry name" value="MULTIDRUG RESISTANCE PROTEIN"/>
    <property type="match status" value="1"/>
</dbReference>
<evidence type="ECO:0000256" key="8">
    <source>
        <dbReference type="SAM" id="MobiDB-lite"/>
    </source>
</evidence>
<organism evidence="10 11">
    <name type="scientific">Debaryomyces fabryi</name>
    <dbReference type="NCBI Taxonomy" id="58627"/>
    <lineage>
        <taxon>Eukaryota</taxon>
        <taxon>Fungi</taxon>
        <taxon>Dikarya</taxon>
        <taxon>Ascomycota</taxon>
        <taxon>Saccharomycotina</taxon>
        <taxon>Pichiomycetes</taxon>
        <taxon>Debaryomycetaceae</taxon>
        <taxon>Debaryomyces</taxon>
    </lineage>
</organism>
<accession>A0A0V1PX95</accession>
<dbReference type="InterPro" id="IPR002528">
    <property type="entry name" value="MATE_fam"/>
</dbReference>
<comment type="caution">
    <text evidence="10">The sequence shown here is derived from an EMBL/GenBank/DDBJ whole genome shotgun (WGS) entry which is preliminary data.</text>
</comment>
<evidence type="ECO:0000256" key="6">
    <source>
        <dbReference type="ARBA" id="ARBA00022989"/>
    </source>
</evidence>
<feature type="transmembrane region" description="Helical" evidence="9">
    <location>
        <begin position="266"/>
        <end position="292"/>
    </location>
</feature>
<keyword evidence="4" id="KW-1003">Cell membrane</keyword>
<dbReference type="CDD" id="cd13132">
    <property type="entry name" value="MATE_eukaryotic"/>
    <property type="match status" value="1"/>
</dbReference>
<dbReference type="EMBL" id="LMYN01000070">
    <property type="protein sequence ID" value="KSA00891.1"/>
    <property type="molecule type" value="Genomic_DNA"/>
</dbReference>
<dbReference type="PIRSF" id="PIRSF006603">
    <property type="entry name" value="DinF"/>
    <property type="match status" value="1"/>
</dbReference>
<feature type="transmembrane region" description="Helical" evidence="9">
    <location>
        <begin position="49"/>
        <end position="68"/>
    </location>
</feature>
<evidence type="ECO:0000313" key="10">
    <source>
        <dbReference type="EMBL" id="KSA00891.1"/>
    </source>
</evidence>
<dbReference type="Pfam" id="PF01554">
    <property type="entry name" value="MatE"/>
    <property type="match status" value="2"/>
</dbReference>
<evidence type="ECO:0000256" key="1">
    <source>
        <dbReference type="ARBA" id="ARBA00004651"/>
    </source>
</evidence>
<dbReference type="InterPro" id="IPR048279">
    <property type="entry name" value="MdtK-like"/>
</dbReference>
<evidence type="ECO:0000256" key="3">
    <source>
        <dbReference type="ARBA" id="ARBA00022448"/>
    </source>
</evidence>
<dbReference type="GO" id="GO:0005886">
    <property type="term" value="C:plasma membrane"/>
    <property type="evidence" value="ECO:0007669"/>
    <property type="project" value="UniProtKB-SubCell"/>
</dbReference>
<keyword evidence="7 9" id="KW-0472">Membrane</keyword>
<comment type="subcellular location">
    <subcellularLocation>
        <location evidence="1">Cell membrane</location>
        <topology evidence="1">Multi-pass membrane protein</topology>
    </subcellularLocation>
</comment>
<keyword evidence="3" id="KW-0813">Transport</keyword>
<dbReference type="GO" id="GO:0015297">
    <property type="term" value="F:antiporter activity"/>
    <property type="evidence" value="ECO:0007669"/>
    <property type="project" value="InterPro"/>
</dbReference>
<dbReference type="RefSeq" id="XP_015466993.1">
    <property type="nucleotide sequence ID" value="XM_015612150.1"/>
</dbReference>
<feature type="region of interest" description="Disordered" evidence="8">
    <location>
        <begin position="1"/>
        <end position="33"/>
    </location>
</feature>
<comment type="similarity">
    <text evidence="2">Belongs to the multi antimicrobial extrusion (MATE) (TC 2.A.66.1) family.</text>
</comment>
<keyword evidence="6 9" id="KW-1133">Transmembrane helix</keyword>
<protein>
    <recommendedName>
        <fullName evidence="12">MATE efflux family protein</fullName>
    </recommendedName>
</protein>
<feature type="transmembrane region" description="Helical" evidence="9">
    <location>
        <begin position="188"/>
        <end position="210"/>
    </location>
</feature>
<dbReference type="GeneID" id="26840330"/>
<dbReference type="GO" id="GO:1990961">
    <property type="term" value="P:xenobiotic detoxification by transmembrane export across the plasma membrane"/>
    <property type="evidence" value="ECO:0007669"/>
    <property type="project" value="InterPro"/>
</dbReference>
<keyword evidence="5 9" id="KW-0812">Transmembrane</keyword>
<name>A0A0V1PX95_9ASCO</name>
<proteinExistence type="inferred from homology"/>
<feature type="transmembrane region" description="Helical" evidence="9">
    <location>
        <begin position="216"/>
        <end position="245"/>
    </location>
</feature>
<dbReference type="NCBIfam" id="TIGR00797">
    <property type="entry name" value="matE"/>
    <property type="match status" value="1"/>
</dbReference>